<dbReference type="AlphaFoldDB" id="A0AAU9BXR5"/>
<protein>
    <submittedName>
        <fullName evidence="2">Ribonuclease VapC</fullName>
    </submittedName>
</protein>
<organism evidence="2 3">
    <name type="scientific">Methylomarinovum tepidoasis</name>
    <dbReference type="NCBI Taxonomy" id="2840183"/>
    <lineage>
        <taxon>Bacteria</taxon>
        <taxon>Pseudomonadati</taxon>
        <taxon>Pseudomonadota</taxon>
        <taxon>Gammaproteobacteria</taxon>
        <taxon>Methylococcales</taxon>
        <taxon>Methylothermaceae</taxon>
        <taxon>Methylomarinovum</taxon>
    </lineage>
</organism>
<dbReference type="EMBL" id="AP024718">
    <property type="protein sequence ID" value="BCX88490.1"/>
    <property type="molecule type" value="Genomic_DNA"/>
</dbReference>
<feature type="domain" description="PIN" evidence="1">
    <location>
        <begin position="7"/>
        <end position="117"/>
    </location>
</feature>
<proteinExistence type="predicted"/>
<reference evidence="3" key="1">
    <citation type="journal article" date="2024" name="Int. J. Syst. Evol. Microbiol.">
        <title>Methylomarinovum tepidoasis sp. nov., a moderately thermophilic methanotroph of the family Methylothermaceae isolated from a deep-sea hydrothermal field.</title>
        <authorList>
            <person name="Hirayama H."/>
            <person name="Takaki Y."/>
            <person name="Abe M."/>
            <person name="Miyazaki M."/>
            <person name="Uematsu K."/>
            <person name="Matsui Y."/>
            <person name="Takai K."/>
        </authorList>
    </citation>
    <scope>NUCLEOTIDE SEQUENCE [LARGE SCALE GENOMIC DNA]</scope>
    <source>
        <strain evidence="3">IN45</strain>
    </source>
</reference>
<dbReference type="KEGG" id="meiy:MIN45_P0859"/>
<dbReference type="InterPro" id="IPR029060">
    <property type="entry name" value="PIN-like_dom_sf"/>
</dbReference>
<dbReference type="SUPFAM" id="SSF88723">
    <property type="entry name" value="PIN domain-like"/>
    <property type="match status" value="1"/>
</dbReference>
<accession>A0AAU9BXR5</accession>
<dbReference type="Pfam" id="PF01850">
    <property type="entry name" value="PIN"/>
    <property type="match status" value="1"/>
</dbReference>
<dbReference type="CDD" id="cd18682">
    <property type="entry name" value="PIN_VapC-like"/>
    <property type="match status" value="1"/>
</dbReference>
<sequence>MKTELSVVLDASAVLAYLQRETGFEKVSAALAEGAAISSVNLAEVLSKAAAKGKDAHAIASRLQALGLEVVAFSEEDAHGVAKLYPLTRSKGLSLGDRACLALGSRLHLGVLTADRSWTLLDLGIRIDLLR</sequence>
<dbReference type="Gene3D" id="3.40.50.1010">
    <property type="entry name" value="5'-nuclease"/>
    <property type="match status" value="1"/>
</dbReference>
<evidence type="ECO:0000313" key="3">
    <source>
        <dbReference type="Proteomes" id="UP001321450"/>
    </source>
</evidence>
<dbReference type="Proteomes" id="UP001321450">
    <property type="component" value="Chromosome"/>
</dbReference>
<dbReference type="InterPro" id="IPR002716">
    <property type="entry name" value="PIN_dom"/>
</dbReference>
<name>A0AAU9BXR5_9GAMM</name>
<keyword evidence="3" id="KW-1185">Reference proteome</keyword>
<evidence type="ECO:0000313" key="2">
    <source>
        <dbReference type="EMBL" id="BCX88490.1"/>
    </source>
</evidence>
<evidence type="ECO:0000259" key="1">
    <source>
        <dbReference type="Pfam" id="PF01850"/>
    </source>
</evidence>
<gene>
    <name evidence="2" type="ORF">MIN45_P0859</name>
</gene>
<dbReference type="RefSeq" id="WP_286293627.1">
    <property type="nucleotide sequence ID" value="NZ_AP024718.1"/>
</dbReference>